<keyword evidence="2" id="KW-1185">Reference proteome</keyword>
<dbReference type="Gene3D" id="3.30.40.10">
    <property type="entry name" value="Zinc/RING finger domain, C3HC4 (zinc finger)"/>
    <property type="match status" value="1"/>
</dbReference>
<gene>
    <name evidence="1" type="ORF">PR048_031613</name>
</gene>
<organism evidence="1 2">
    <name type="scientific">Dryococelus australis</name>
    <dbReference type="NCBI Taxonomy" id="614101"/>
    <lineage>
        <taxon>Eukaryota</taxon>
        <taxon>Metazoa</taxon>
        <taxon>Ecdysozoa</taxon>
        <taxon>Arthropoda</taxon>
        <taxon>Hexapoda</taxon>
        <taxon>Insecta</taxon>
        <taxon>Pterygota</taxon>
        <taxon>Neoptera</taxon>
        <taxon>Polyneoptera</taxon>
        <taxon>Phasmatodea</taxon>
        <taxon>Verophasmatodea</taxon>
        <taxon>Anareolatae</taxon>
        <taxon>Phasmatidae</taxon>
        <taxon>Eurycanthinae</taxon>
        <taxon>Dryococelus</taxon>
    </lineage>
</organism>
<evidence type="ECO:0008006" key="3">
    <source>
        <dbReference type="Google" id="ProtNLM"/>
    </source>
</evidence>
<evidence type="ECO:0000313" key="1">
    <source>
        <dbReference type="EMBL" id="KAJ8867808.1"/>
    </source>
</evidence>
<dbReference type="SUPFAM" id="SSF57903">
    <property type="entry name" value="FYVE/PHD zinc finger"/>
    <property type="match status" value="1"/>
</dbReference>
<comment type="caution">
    <text evidence="1">The sequence shown here is derived from an EMBL/GenBank/DDBJ whole genome shotgun (WGS) entry which is preliminary data.</text>
</comment>
<reference evidence="1 2" key="1">
    <citation type="submission" date="2023-02" db="EMBL/GenBank/DDBJ databases">
        <title>LHISI_Scaffold_Assembly.</title>
        <authorList>
            <person name="Stuart O.P."/>
            <person name="Cleave R."/>
            <person name="Magrath M.J.L."/>
            <person name="Mikheyev A.S."/>
        </authorList>
    </citation>
    <scope>NUCLEOTIDE SEQUENCE [LARGE SCALE GENOMIC DNA]</scope>
    <source>
        <strain evidence="1">Daus_M_001</strain>
        <tissue evidence="1">Leg muscle</tissue>
    </source>
</reference>
<dbReference type="InterPro" id="IPR013083">
    <property type="entry name" value="Znf_RING/FYVE/PHD"/>
</dbReference>
<evidence type="ECO:0000313" key="2">
    <source>
        <dbReference type="Proteomes" id="UP001159363"/>
    </source>
</evidence>
<name>A0ABQ9G8Q6_9NEOP</name>
<sequence>MQPLDKSFFGPLKAFYADECNTWLVTHPGRNIIPYQFCELFGKAYYRYATLEKAIHAFGAGGIWPINCNVFMDENFLPSSVTDFSQYRESYRESCRPTEEHGDGRAESSKVDKEVEIDCFKISKKRRNKITAKKERSKKRLGLKKGDGNQVKSTKQSHQIQCPGCEEMYADPPNEDWIQCSSCKAWLHENCSAYKDTLNFVRDLCQ</sequence>
<dbReference type="EMBL" id="JARBHB010000015">
    <property type="protein sequence ID" value="KAJ8867808.1"/>
    <property type="molecule type" value="Genomic_DNA"/>
</dbReference>
<dbReference type="InterPro" id="IPR011011">
    <property type="entry name" value="Znf_FYVE_PHD"/>
</dbReference>
<accession>A0ABQ9G8Q6</accession>
<dbReference type="Proteomes" id="UP001159363">
    <property type="component" value="Chromosome 14"/>
</dbReference>
<proteinExistence type="predicted"/>
<protein>
    <recommendedName>
        <fullName evidence="3">Zinc finger PHD-type domain-containing protein</fullName>
    </recommendedName>
</protein>